<dbReference type="PROSITE" id="PS51782">
    <property type="entry name" value="LYSM"/>
    <property type="match status" value="3"/>
</dbReference>
<dbReference type="InterPro" id="IPR011055">
    <property type="entry name" value="Dup_hybrid_motif"/>
</dbReference>
<dbReference type="Pfam" id="PF01551">
    <property type="entry name" value="Peptidase_M23"/>
    <property type="match status" value="1"/>
</dbReference>
<feature type="domain" description="LysM" evidence="2">
    <location>
        <begin position="28"/>
        <end position="71"/>
    </location>
</feature>
<dbReference type="Proteomes" id="UP001377337">
    <property type="component" value="Chromosome"/>
</dbReference>
<name>A0ABZ2NJE0_9BACI</name>
<evidence type="ECO:0000313" key="3">
    <source>
        <dbReference type="EMBL" id="WXB97622.1"/>
    </source>
</evidence>
<reference evidence="3 4" key="1">
    <citation type="submission" date="2024-02" db="EMBL/GenBank/DDBJ databases">
        <title>Seven novel Bacillus-like species.</title>
        <authorList>
            <person name="Liu G."/>
        </authorList>
    </citation>
    <scope>NUCLEOTIDE SEQUENCE [LARGE SCALE GENOMIC DNA]</scope>
    <source>
        <strain evidence="3 4">FJAT-52054</strain>
    </source>
</reference>
<dbReference type="InterPro" id="IPR036779">
    <property type="entry name" value="LysM_dom_sf"/>
</dbReference>
<dbReference type="PANTHER" id="PTHR33734:SF22">
    <property type="entry name" value="MEMBRANE-BOUND LYTIC MUREIN TRANSGLYCOSYLASE D"/>
    <property type="match status" value="1"/>
</dbReference>
<accession>A0ABZ2NJE0</accession>
<dbReference type="CDD" id="cd00118">
    <property type="entry name" value="LysM"/>
    <property type="match status" value="3"/>
</dbReference>
<organism evidence="3 4">
    <name type="scientific">Metabacillus sediminis</name>
    <dbReference type="NCBI Taxonomy" id="3117746"/>
    <lineage>
        <taxon>Bacteria</taxon>
        <taxon>Bacillati</taxon>
        <taxon>Bacillota</taxon>
        <taxon>Bacilli</taxon>
        <taxon>Bacillales</taxon>
        <taxon>Bacillaceae</taxon>
        <taxon>Metabacillus</taxon>
    </lineage>
</organism>
<feature type="chain" id="PRO_5045742217" evidence="1">
    <location>
        <begin position="26"/>
        <end position="349"/>
    </location>
</feature>
<evidence type="ECO:0000313" key="4">
    <source>
        <dbReference type="Proteomes" id="UP001377337"/>
    </source>
</evidence>
<evidence type="ECO:0000259" key="2">
    <source>
        <dbReference type="PROSITE" id="PS51782"/>
    </source>
</evidence>
<dbReference type="SUPFAM" id="SSF54106">
    <property type="entry name" value="LysM domain"/>
    <property type="match status" value="2"/>
</dbReference>
<dbReference type="Gene3D" id="2.70.70.10">
    <property type="entry name" value="Glucose Permease (Domain IIA)"/>
    <property type="match status" value="1"/>
</dbReference>
<feature type="domain" description="LysM" evidence="2">
    <location>
        <begin position="84"/>
        <end position="127"/>
    </location>
</feature>
<gene>
    <name evidence="3" type="ORF">WCV65_03715</name>
</gene>
<dbReference type="InterPro" id="IPR018392">
    <property type="entry name" value="LysM"/>
</dbReference>
<dbReference type="CDD" id="cd12797">
    <property type="entry name" value="M23_peptidase"/>
    <property type="match status" value="1"/>
</dbReference>
<dbReference type="SUPFAM" id="SSF51261">
    <property type="entry name" value="Duplicated hybrid motif"/>
    <property type="match status" value="1"/>
</dbReference>
<evidence type="ECO:0000256" key="1">
    <source>
        <dbReference type="SAM" id="SignalP"/>
    </source>
</evidence>
<dbReference type="RefSeq" id="WP_338780179.1">
    <property type="nucleotide sequence ID" value="NZ_CP147407.1"/>
</dbReference>
<protein>
    <submittedName>
        <fullName evidence="3">LysM peptidoglycan-binding domain-containing protein</fullName>
    </submittedName>
</protein>
<proteinExistence type="predicted"/>
<keyword evidence="1" id="KW-0732">Signal</keyword>
<feature type="domain" description="LysM" evidence="2">
    <location>
        <begin position="154"/>
        <end position="197"/>
    </location>
</feature>
<dbReference type="SMART" id="SM00257">
    <property type="entry name" value="LysM"/>
    <property type="match status" value="3"/>
</dbReference>
<keyword evidence="4" id="KW-1185">Reference proteome</keyword>
<dbReference type="EMBL" id="CP147407">
    <property type="protein sequence ID" value="WXB97622.1"/>
    <property type="molecule type" value="Genomic_DNA"/>
</dbReference>
<dbReference type="Pfam" id="PF01476">
    <property type="entry name" value="LysM"/>
    <property type="match status" value="3"/>
</dbReference>
<dbReference type="PANTHER" id="PTHR33734">
    <property type="entry name" value="LYSM DOMAIN-CONTAINING GPI-ANCHORED PROTEIN 2"/>
    <property type="match status" value="1"/>
</dbReference>
<sequence>MRKSLFLGMALAGAISFAAASDAEAASQTYRVKSGDSLSKIAHVNKVSVSQLKQWNHLKTDVIHTGKTLYVKKPATQATASSSSKHIVRSGETLSSISKKYAVSIDKIKEANRLKSAVIKTGQTLIIPKAAPVKPATTAKKPAPAKAASPAKVTYYIVKPGNTLSAIAKLFNTPVQEIKRLNGLKSDKLLVGQKLKMTEGVLPVLADGTFPLKPGTYQAYPDSWGNSRSYGGSRTHEGIDIMAKKGTPITSVTDGVIEKYGWNELGGWRLTIKTKENFRIYYAHLDQYAAGMMQGGTVKKGQYLGTVGDSGYGKTGTKGKFAPHLHIGVYNQSFQAVNPYPFLIFWERK</sequence>
<feature type="signal peptide" evidence="1">
    <location>
        <begin position="1"/>
        <end position="25"/>
    </location>
</feature>
<dbReference type="InterPro" id="IPR016047">
    <property type="entry name" value="M23ase_b-sheet_dom"/>
</dbReference>
<dbReference type="Gene3D" id="3.10.350.10">
    <property type="entry name" value="LysM domain"/>
    <property type="match status" value="3"/>
</dbReference>